<accession>A0A2T6AVU2</accession>
<protein>
    <submittedName>
        <fullName evidence="3">Uncharacterized protein DUF560</fullName>
    </submittedName>
</protein>
<sequence length="461" mass="49803">MLRPLRFRLAAGLIAAALLGPTQIRAEDAMTAQELRRIGYAMMAEGDARGAEALAEALLARDAGDTAALMLRAQARLKLGRAGSARADAREVYRISDKQQARFGAAMFVASSLVEDGYVTRGQLWLRLAAQAAPDDASRAAVAKDYDFVRSRNPWLWNFNLRANPSSNVNDGSTEASYTNPGIPWLGPEIEITGAQKALSGVEATAGFGVTYRLPPTATTMTALHFRAEQTKVQLSSEAKRIAPGALGRDYDSASVEAGISRRWRPETGQTTYGFGAYASHDWAGGYDLSNALRLEAQADRPLGNGVAGMVALSAERQWRLDSAVRSADVVSLTFGVQRQLANQDRLQLTLGGRVTATDSPGLRNNAVTARLAWDKARPLAGFSVGGALTFEARDYPDSPFDLRDGRQDRRMSLDISIQHEDVQFYGFSPTLDIRAARNHSDVGLYSSRGLGVTLGIQSSF</sequence>
<dbReference type="AlphaFoldDB" id="A0A2T6AVU2"/>
<organism evidence="3 4">
    <name type="scientific">Gemmobacter caeni</name>
    <dbReference type="NCBI Taxonomy" id="589035"/>
    <lineage>
        <taxon>Bacteria</taxon>
        <taxon>Pseudomonadati</taxon>
        <taxon>Pseudomonadota</taxon>
        <taxon>Alphaproteobacteria</taxon>
        <taxon>Rhodobacterales</taxon>
        <taxon>Paracoccaceae</taxon>
        <taxon>Gemmobacter</taxon>
    </lineage>
</organism>
<dbReference type="RefSeq" id="WP_108129719.1">
    <property type="nucleotide sequence ID" value="NZ_QBKP01000011.1"/>
</dbReference>
<dbReference type="Proteomes" id="UP000244224">
    <property type="component" value="Unassembled WGS sequence"/>
</dbReference>
<feature type="chain" id="PRO_5015457234" evidence="1">
    <location>
        <begin position="27"/>
        <end position="461"/>
    </location>
</feature>
<dbReference type="SUPFAM" id="SSF48452">
    <property type="entry name" value="TPR-like"/>
    <property type="match status" value="1"/>
</dbReference>
<keyword evidence="4" id="KW-1185">Reference proteome</keyword>
<feature type="signal peptide" evidence="1">
    <location>
        <begin position="1"/>
        <end position="26"/>
    </location>
</feature>
<evidence type="ECO:0000256" key="1">
    <source>
        <dbReference type="SAM" id="SignalP"/>
    </source>
</evidence>
<dbReference type="Gene3D" id="1.25.40.10">
    <property type="entry name" value="Tetratricopeptide repeat domain"/>
    <property type="match status" value="1"/>
</dbReference>
<evidence type="ECO:0000313" key="3">
    <source>
        <dbReference type="EMBL" id="PTX47933.1"/>
    </source>
</evidence>
<evidence type="ECO:0000259" key="2">
    <source>
        <dbReference type="Pfam" id="PF04575"/>
    </source>
</evidence>
<keyword evidence="1" id="KW-0732">Signal</keyword>
<dbReference type="OrthoDB" id="7684399at2"/>
<feature type="domain" description="Surface lipoprotein assembly modifier C-terminal" evidence="2">
    <location>
        <begin position="367"/>
        <end position="458"/>
    </location>
</feature>
<gene>
    <name evidence="3" type="ORF">C8N34_11188</name>
</gene>
<dbReference type="EMBL" id="QBKP01000011">
    <property type="protein sequence ID" value="PTX47933.1"/>
    <property type="molecule type" value="Genomic_DNA"/>
</dbReference>
<evidence type="ECO:0000313" key="4">
    <source>
        <dbReference type="Proteomes" id="UP000244224"/>
    </source>
</evidence>
<reference evidence="3 4" key="1">
    <citation type="submission" date="2018-04" db="EMBL/GenBank/DDBJ databases">
        <title>Genomic Encyclopedia of Archaeal and Bacterial Type Strains, Phase II (KMG-II): from individual species to whole genera.</title>
        <authorList>
            <person name="Goeker M."/>
        </authorList>
    </citation>
    <scope>NUCLEOTIDE SEQUENCE [LARGE SCALE GENOMIC DNA]</scope>
    <source>
        <strain evidence="3 4">DSM 21823</strain>
    </source>
</reference>
<proteinExistence type="predicted"/>
<comment type="caution">
    <text evidence="3">The sequence shown here is derived from an EMBL/GenBank/DDBJ whole genome shotgun (WGS) entry which is preliminary data.</text>
</comment>
<dbReference type="InterPro" id="IPR011990">
    <property type="entry name" value="TPR-like_helical_dom_sf"/>
</dbReference>
<dbReference type="InterPro" id="IPR007655">
    <property type="entry name" value="Slam_C"/>
</dbReference>
<name>A0A2T6AVU2_9RHOB</name>
<dbReference type="Pfam" id="PF04575">
    <property type="entry name" value="SlipAM"/>
    <property type="match status" value="1"/>
</dbReference>